<dbReference type="Proteomes" id="UP000823775">
    <property type="component" value="Unassembled WGS sequence"/>
</dbReference>
<sequence>MDDVSSLCFLSLRNTALYPQDPYLSPSIGFPPSSSILIFLQPPKLMDQKSEMFQTLMILITSRLKSYNKLPVNGKHTEVFWCICCGYWLDIPRKLGMKDWILVWRLQVEIVFWKASFELSFSNCHDF</sequence>
<accession>A0ABS8T3Q7</accession>
<keyword evidence="2" id="KW-1185">Reference proteome</keyword>
<protein>
    <submittedName>
        <fullName evidence="1">Uncharacterized protein</fullName>
    </submittedName>
</protein>
<name>A0ABS8T3Q7_DATST</name>
<gene>
    <name evidence="1" type="ORF">HAX54_001865</name>
</gene>
<comment type="caution">
    <text evidence="1">The sequence shown here is derived from an EMBL/GenBank/DDBJ whole genome shotgun (WGS) entry which is preliminary data.</text>
</comment>
<proteinExistence type="predicted"/>
<reference evidence="1 2" key="1">
    <citation type="journal article" date="2021" name="BMC Genomics">
        <title>Datura genome reveals duplications of psychoactive alkaloid biosynthetic genes and high mutation rate following tissue culture.</title>
        <authorList>
            <person name="Rajewski A."/>
            <person name="Carter-House D."/>
            <person name="Stajich J."/>
            <person name="Litt A."/>
        </authorList>
    </citation>
    <scope>NUCLEOTIDE SEQUENCE [LARGE SCALE GENOMIC DNA]</scope>
    <source>
        <strain evidence="1">AR-01</strain>
    </source>
</reference>
<organism evidence="1 2">
    <name type="scientific">Datura stramonium</name>
    <name type="common">Jimsonweed</name>
    <name type="synonym">Common thornapple</name>
    <dbReference type="NCBI Taxonomy" id="4076"/>
    <lineage>
        <taxon>Eukaryota</taxon>
        <taxon>Viridiplantae</taxon>
        <taxon>Streptophyta</taxon>
        <taxon>Embryophyta</taxon>
        <taxon>Tracheophyta</taxon>
        <taxon>Spermatophyta</taxon>
        <taxon>Magnoliopsida</taxon>
        <taxon>eudicotyledons</taxon>
        <taxon>Gunneridae</taxon>
        <taxon>Pentapetalae</taxon>
        <taxon>asterids</taxon>
        <taxon>lamiids</taxon>
        <taxon>Solanales</taxon>
        <taxon>Solanaceae</taxon>
        <taxon>Solanoideae</taxon>
        <taxon>Datureae</taxon>
        <taxon>Datura</taxon>
    </lineage>
</organism>
<dbReference type="EMBL" id="JACEIK010001077">
    <property type="protein sequence ID" value="MCD7465763.1"/>
    <property type="molecule type" value="Genomic_DNA"/>
</dbReference>
<evidence type="ECO:0000313" key="2">
    <source>
        <dbReference type="Proteomes" id="UP000823775"/>
    </source>
</evidence>
<evidence type="ECO:0000313" key="1">
    <source>
        <dbReference type="EMBL" id="MCD7465763.1"/>
    </source>
</evidence>